<feature type="compositionally biased region" description="Low complexity" evidence="2">
    <location>
        <begin position="67"/>
        <end position="81"/>
    </location>
</feature>
<dbReference type="PANTHER" id="PTHR22895:SF0">
    <property type="entry name" value="ARMADILLO REPEAT-CONTAINING PROTEIN 6"/>
    <property type="match status" value="1"/>
</dbReference>
<reference evidence="3" key="1">
    <citation type="submission" date="2021-01" db="EMBL/GenBank/DDBJ databases">
        <authorList>
            <person name="Corre E."/>
            <person name="Pelletier E."/>
            <person name="Niang G."/>
            <person name="Scheremetjew M."/>
            <person name="Finn R."/>
            <person name="Kale V."/>
            <person name="Holt S."/>
            <person name="Cochrane G."/>
            <person name="Meng A."/>
            <person name="Brown T."/>
            <person name="Cohen L."/>
        </authorList>
    </citation>
    <scope>NUCLEOTIDE SEQUENCE</scope>
    <source>
        <strain evidence="3">CCMP3105</strain>
    </source>
</reference>
<name>A0A7S4V6T2_9DINO</name>
<dbReference type="PANTHER" id="PTHR22895">
    <property type="entry name" value="ARMADILLO REPEAT-CONTAINING PROTEIN 6"/>
    <property type="match status" value="1"/>
</dbReference>
<evidence type="ECO:0000256" key="1">
    <source>
        <dbReference type="ARBA" id="ARBA00022737"/>
    </source>
</evidence>
<protein>
    <submittedName>
        <fullName evidence="3">Uncharacterized protein</fullName>
    </submittedName>
</protein>
<dbReference type="InterPro" id="IPR016024">
    <property type="entry name" value="ARM-type_fold"/>
</dbReference>
<proteinExistence type="predicted"/>
<dbReference type="InterPro" id="IPR011989">
    <property type="entry name" value="ARM-like"/>
</dbReference>
<dbReference type="Gene3D" id="1.25.10.10">
    <property type="entry name" value="Leucine-rich Repeat Variant"/>
    <property type="match status" value="2"/>
</dbReference>
<sequence>MEGDGLGDIQQELQAVKQALRKGAVHLGMQGETLQRYLLQLNEKENLLLSRQIRHMSADAHEPLPPLKSAAPGKAAPAPASNGTAAAAAAATAAGAAGGAQQVDAHALAASGVTPTPAPEGPVAAFDRDNLQSVLSHLRTYEAVPVECARCLRALSHLAYADARAVGECDGVLEQVMRVLAIHPGEHTVGTPAMGALCNMAYNQSVSLKRLADPAVMAVFLDAIASHPGRDVGVKASEAVARVVAASQVDPESEAPAPCEGGGLSALFLAASSGNPPWQEVVPGLIAQLVVNEVVEVVPVAKAFVSAGRQCEPSAASGWLFMAKILSLPDCACHELPQPMVDAGAIGVASALMERCEGDGTTQLTGIEALSSLVGSRWTGLVAFAETGGMQRIEAAMQTHADHEVLQTKGVRALASGIGWPQEIQNKAQYSHSRAIGLTKAAMSQHGGNAELQAAALEGLSKYLSKVKCKEEVTSEGGTGLVKAMMTRHSEEPKVIQWGRKVLSAIGEDPNWAPRAVRE</sequence>
<dbReference type="SUPFAM" id="SSF48371">
    <property type="entry name" value="ARM repeat"/>
    <property type="match status" value="1"/>
</dbReference>
<evidence type="ECO:0000256" key="2">
    <source>
        <dbReference type="SAM" id="MobiDB-lite"/>
    </source>
</evidence>
<keyword evidence="1" id="KW-0677">Repeat</keyword>
<gene>
    <name evidence="3" type="ORF">AMON00008_LOCUS25307</name>
</gene>
<organism evidence="3">
    <name type="scientific">Alexandrium monilatum</name>
    <dbReference type="NCBI Taxonomy" id="311494"/>
    <lineage>
        <taxon>Eukaryota</taxon>
        <taxon>Sar</taxon>
        <taxon>Alveolata</taxon>
        <taxon>Dinophyceae</taxon>
        <taxon>Gonyaulacales</taxon>
        <taxon>Pyrocystaceae</taxon>
        <taxon>Alexandrium</taxon>
    </lineage>
</organism>
<dbReference type="EMBL" id="HBNR01036758">
    <property type="protein sequence ID" value="CAE4593197.1"/>
    <property type="molecule type" value="Transcribed_RNA"/>
</dbReference>
<accession>A0A7S4V6T2</accession>
<feature type="region of interest" description="Disordered" evidence="2">
    <location>
        <begin position="62"/>
        <end position="81"/>
    </location>
</feature>
<dbReference type="AlphaFoldDB" id="A0A7S4V6T2"/>
<evidence type="ECO:0000313" key="3">
    <source>
        <dbReference type="EMBL" id="CAE4593197.1"/>
    </source>
</evidence>